<comment type="caution">
    <text evidence="1">The sequence shown here is derived from an EMBL/GenBank/DDBJ whole genome shotgun (WGS) entry which is preliminary data.</text>
</comment>
<organism evidence="1 2">
    <name type="scientific">Trichonephila clavata</name>
    <name type="common">Joro spider</name>
    <name type="synonym">Nephila clavata</name>
    <dbReference type="NCBI Taxonomy" id="2740835"/>
    <lineage>
        <taxon>Eukaryota</taxon>
        <taxon>Metazoa</taxon>
        <taxon>Ecdysozoa</taxon>
        <taxon>Arthropoda</taxon>
        <taxon>Chelicerata</taxon>
        <taxon>Arachnida</taxon>
        <taxon>Araneae</taxon>
        <taxon>Araneomorphae</taxon>
        <taxon>Entelegynae</taxon>
        <taxon>Araneoidea</taxon>
        <taxon>Nephilidae</taxon>
        <taxon>Trichonephila</taxon>
    </lineage>
</organism>
<name>A0A8X6H6C2_TRICU</name>
<dbReference type="Proteomes" id="UP000887116">
    <property type="component" value="Unassembled WGS sequence"/>
</dbReference>
<gene>
    <name evidence="1" type="ORF">TNCT_227291</name>
</gene>
<proteinExistence type="predicted"/>
<keyword evidence="2" id="KW-1185">Reference proteome</keyword>
<sequence length="9" mass="1023">TVWNNCASE</sequence>
<dbReference type="EMBL" id="BMAO01034509">
    <property type="protein sequence ID" value="GFQ97033.1"/>
    <property type="molecule type" value="Genomic_DNA"/>
</dbReference>
<evidence type="ECO:0000313" key="1">
    <source>
        <dbReference type="EMBL" id="GFQ97033.1"/>
    </source>
</evidence>
<accession>A0A8X6H6C2</accession>
<feature type="non-terminal residue" evidence="1">
    <location>
        <position position="1"/>
    </location>
</feature>
<evidence type="ECO:0000313" key="2">
    <source>
        <dbReference type="Proteomes" id="UP000887116"/>
    </source>
</evidence>
<protein>
    <submittedName>
        <fullName evidence="1">Uncharacterized protein</fullName>
    </submittedName>
</protein>
<reference evidence="1" key="1">
    <citation type="submission" date="2020-07" db="EMBL/GenBank/DDBJ databases">
        <title>Multicomponent nature underlies the extraordinary mechanical properties of spider dragline silk.</title>
        <authorList>
            <person name="Kono N."/>
            <person name="Nakamura H."/>
            <person name="Mori M."/>
            <person name="Yoshida Y."/>
            <person name="Ohtoshi R."/>
            <person name="Malay A.D."/>
            <person name="Moran D.A.P."/>
            <person name="Tomita M."/>
            <person name="Numata K."/>
            <person name="Arakawa K."/>
        </authorList>
    </citation>
    <scope>NUCLEOTIDE SEQUENCE</scope>
</reference>